<feature type="coiled-coil region" evidence="4">
    <location>
        <begin position="188"/>
        <end position="215"/>
    </location>
</feature>
<gene>
    <name evidence="7" type="ORF">A4Z71_04710</name>
</gene>
<evidence type="ECO:0000256" key="4">
    <source>
        <dbReference type="SAM" id="Coils"/>
    </source>
</evidence>
<dbReference type="SUPFAM" id="SSF52540">
    <property type="entry name" value="P-loop containing nucleoside triphosphate hydrolases"/>
    <property type="match status" value="1"/>
</dbReference>
<keyword evidence="8" id="KW-1185">Reference proteome</keyword>
<reference evidence="7 8" key="1">
    <citation type="journal article" date="2016" name="Biochim. Biophys. Acta">
        <title>Photochemical characterization of actinorhodopsin and its functional existence in the natural host.</title>
        <authorList>
            <person name="Nakamura S."/>
            <person name="Kikukawa T."/>
            <person name="Tamogami J."/>
            <person name="Kamiya M."/>
            <person name="Aizawa T."/>
            <person name="Hahn M.W."/>
            <person name="Ihara K."/>
            <person name="Kamo N."/>
            <person name="Demura M."/>
        </authorList>
    </citation>
    <scope>NUCLEOTIDE SEQUENCE [LARGE SCALE GENOMIC DNA]</scope>
    <source>
        <strain evidence="7 8">MWH-Dar1</strain>
    </source>
</reference>
<dbReference type="STRING" id="535712.A4Z71_04710"/>
<dbReference type="AlphaFoldDB" id="A0A1D9DZP2"/>
<feature type="transmembrane region" description="Helical" evidence="5">
    <location>
        <begin position="20"/>
        <end position="41"/>
    </location>
</feature>
<name>A0A1D9DZP2_9MICO</name>
<dbReference type="GO" id="GO:0003677">
    <property type="term" value="F:DNA binding"/>
    <property type="evidence" value="ECO:0007669"/>
    <property type="project" value="InterPro"/>
</dbReference>
<dbReference type="EMBL" id="CP015208">
    <property type="protein sequence ID" value="AOY56266.1"/>
    <property type="molecule type" value="Genomic_DNA"/>
</dbReference>
<dbReference type="InterPro" id="IPR050206">
    <property type="entry name" value="FtsK/SpoIIIE/SftA"/>
</dbReference>
<keyword evidence="2 3" id="KW-0067">ATP-binding</keyword>
<protein>
    <recommendedName>
        <fullName evidence="6">FtsK domain-containing protein</fullName>
    </recommendedName>
</protein>
<dbReference type="PANTHER" id="PTHR22683">
    <property type="entry name" value="SPORULATION PROTEIN RELATED"/>
    <property type="match status" value="1"/>
</dbReference>
<keyword evidence="5" id="KW-0812">Transmembrane</keyword>
<dbReference type="KEGG" id="rpla:A4Z71_04710"/>
<sequence length="324" mass="36072">MNYAWLIPSMLMGSVLAASSGNWFFLFASVFGSLLAALLNVQFQAYSRAFGDLSFSGKHFYLGDQKLSRLAFFWPPEIKQKVLAFLLALENSPKRLELISKLVESNFLLSEKGLGYIGFVAAEPVGINLLSGYPHLAIIGPTGSGKSFLLDRYFKSLYAQPQQFQFVLIDFKMAATFAFYSDQPRISGPFSENNLAALQQELERLERLMHQRGLELGFQHTPVFVLVDEFAHLLSKYPKAAGYFENFLARGRSVNIHVVVATQNLSSIPRSMQAHLRSRIAVGHLEKVELLALGDQAATPVVNTKDSRSARLIGLGQAAQHFDF</sequence>
<keyword evidence="5" id="KW-1133">Transmembrane helix</keyword>
<feature type="domain" description="FtsK" evidence="6">
    <location>
        <begin position="122"/>
        <end position="291"/>
    </location>
</feature>
<dbReference type="Pfam" id="PF01580">
    <property type="entry name" value="FtsK_SpoIIIE"/>
    <property type="match status" value="1"/>
</dbReference>
<feature type="binding site" evidence="3">
    <location>
        <begin position="140"/>
        <end position="147"/>
    </location>
    <ligand>
        <name>ATP</name>
        <dbReference type="ChEBI" id="CHEBI:30616"/>
    </ligand>
</feature>
<evidence type="ECO:0000313" key="8">
    <source>
        <dbReference type="Proteomes" id="UP000243784"/>
    </source>
</evidence>
<keyword evidence="4" id="KW-0175">Coiled coil</keyword>
<dbReference type="CDD" id="cd01127">
    <property type="entry name" value="TrwB_TraG_TraD_VirD4"/>
    <property type="match status" value="1"/>
</dbReference>
<evidence type="ECO:0000256" key="1">
    <source>
        <dbReference type="ARBA" id="ARBA00022741"/>
    </source>
</evidence>
<evidence type="ECO:0000313" key="7">
    <source>
        <dbReference type="EMBL" id="AOY56266.1"/>
    </source>
</evidence>
<dbReference type="InterPro" id="IPR003593">
    <property type="entry name" value="AAA+_ATPase"/>
</dbReference>
<evidence type="ECO:0000256" key="5">
    <source>
        <dbReference type="SAM" id="Phobius"/>
    </source>
</evidence>
<dbReference type="Gene3D" id="3.40.50.300">
    <property type="entry name" value="P-loop containing nucleotide triphosphate hydrolases"/>
    <property type="match status" value="1"/>
</dbReference>
<evidence type="ECO:0000256" key="3">
    <source>
        <dbReference type="PROSITE-ProRule" id="PRU00289"/>
    </source>
</evidence>
<evidence type="ECO:0000259" key="6">
    <source>
        <dbReference type="PROSITE" id="PS50901"/>
    </source>
</evidence>
<dbReference type="RefSeq" id="WP_070954773.1">
    <property type="nucleotide sequence ID" value="NZ_CP015208.1"/>
</dbReference>
<dbReference type="Proteomes" id="UP000243784">
    <property type="component" value="Chromosome"/>
</dbReference>
<keyword evidence="1 3" id="KW-0547">Nucleotide-binding</keyword>
<dbReference type="GO" id="GO:0005524">
    <property type="term" value="F:ATP binding"/>
    <property type="evidence" value="ECO:0007669"/>
    <property type="project" value="UniProtKB-UniRule"/>
</dbReference>
<dbReference type="SMART" id="SM00382">
    <property type="entry name" value="AAA"/>
    <property type="match status" value="1"/>
</dbReference>
<accession>A0A1D9DZP2</accession>
<keyword evidence="5" id="KW-0472">Membrane</keyword>
<dbReference type="PROSITE" id="PS50901">
    <property type="entry name" value="FTSK"/>
    <property type="match status" value="1"/>
</dbReference>
<dbReference type="InterPro" id="IPR002543">
    <property type="entry name" value="FtsK_dom"/>
</dbReference>
<dbReference type="OrthoDB" id="9807790at2"/>
<evidence type="ECO:0000256" key="2">
    <source>
        <dbReference type="ARBA" id="ARBA00022840"/>
    </source>
</evidence>
<dbReference type="InterPro" id="IPR027417">
    <property type="entry name" value="P-loop_NTPase"/>
</dbReference>
<organism evidence="7 8">
    <name type="scientific">Candidatus Rhodoluna planktonica</name>
    <dbReference type="NCBI Taxonomy" id="535712"/>
    <lineage>
        <taxon>Bacteria</taxon>
        <taxon>Bacillati</taxon>
        <taxon>Actinomycetota</taxon>
        <taxon>Actinomycetes</taxon>
        <taxon>Micrococcales</taxon>
        <taxon>Microbacteriaceae</taxon>
        <taxon>Luna cluster</taxon>
        <taxon>Luna-1 subcluster</taxon>
        <taxon>Rhodoluna</taxon>
    </lineage>
</organism>
<dbReference type="PANTHER" id="PTHR22683:SF41">
    <property type="entry name" value="DNA TRANSLOCASE FTSK"/>
    <property type="match status" value="1"/>
</dbReference>
<proteinExistence type="predicted"/>